<dbReference type="InterPro" id="IPR046879">
    <property type="entry name" value="KANL3/Tex30_Abhydrolase"/>
</dbReference>
<dbReference type="Pfam" id="PF20408">
    <property type="entry name" value="Abhydrolase_11"/>
    <property type="match status" value="1"/>
</dbReference>
<evidence type="ECO:0000313" key="3">
    <source>
        <dbReference type="Proteomes" id="UP000761264"/>
    </source>
</evidence>
<protein>
    <submittedName>
        <fullName evidence="2">Alpha/beta fold hydrolase</fullName>
    </submittedName>
</protein>
<dbReference type="Proteomes" id="UP000761264">
    <property type="component" value="Unassembled WGS sequence"/>
</dbReference>
<dbReference type="Gene3D" id="3.40.50.1820">
    <property type="entry name" value="alpha/beta hydrolase"/>
    <property type="match status" value="1"/>
</dbReference>
<reference evidence="2" key="1">
    <citation type="submission" date="2020-03" db="EMBL/GenBank/DDBJ databases">
        <title>Genome of Pelagibius litoralis DSM 21314T.</title>
        <authorList>
            <person name="Wang G."/>
        </authorList>
    </citation>
    <scope>NUCLEOTIDE SEQUENCE</scope>
    <source>
        <strain evidence="2">DSM 21314</strain>
    </source>
</reference>
<evidence type="ECO:0000313" key="2">
    <source>
        <dbReference type="EMBL" id="NIA68571.1"/>
    </source>
</evidence>
<name>A0A967EVE9_9PROT</name>
<comment type="caution">
    <text evidence="2">The sequence shown here is derived from an EMBL/GenBank/DDBJ whole genome shotgun (WGS) entry which is preliminary data.</text>
</comment>
<dbReference type="RefSeq" id="WP_167223305.1">
    <property type="nucleotide sequence ID" value="NZ_JAAQPH010000005.1"/>
</dbReference>
<proteinExistence type="predicted"/>
<feature type="domain" description="KANL3/Tex30 alpha/beta hydrolase-like" evidence="1">
    <location>
        <begin position="21"/>
        <end position="207"/>
    </location>
</feature>
<dbReference type="SUPFAM" id="SSF53474">
    <property type="entry name" value="alpha/beta-Hydrolases"/>
    <property type="match status" value="1"/>
</dbReference>
<dbReference type="EMBL" id="JAAQPH010000005">
    <property type="protein sequence ID" value="NIA68571.1"/>
    <property type="molecule type" value="Genomic_DNA"/>
</dbReference>
<organism evidence="2 3">
    <name type="scientific">Pelagibius litoralis</name>
    <dbReference type="NCBI Taxonomy" id="374515"/>
    <lineage>
        <taxon>Bacteria</taxon>
        <taxon>Pseudomonadati</taxon>
        <taxon>Pseudomonadota</taxon>
        <taxon>Alphaproteobacteria</taxon>
        <taxon>Rhodospirillales</taxon>
        <taxon>Rhodovibrionaceae</taxon>
        <taxon>Pelagibius</taxon>
    </lineage>
</organism>
<keyword evidence="3" id="KW-1185">Reference proteome</keyword>
<dbReference type="PANTHER" id="PTHR13136:SF11">
    <property type="entry name" value="TESTIS-EXPRESSED PROTEIN 30"/>
    <property type="match status" value="1"/>
</dbReference>
<dbReference type="InterPro" id="IPR026555">
    <property type="entry name" value="NSL3/Tex30"/>
</dbReference>
<accession>A0A967EVE9</accession>
<sequence length="213" mass="23522">MSENTRLPDFLTDGPASAALTFVFAHGAGAPMDTPFMTFFAEGLAARGWRVMRFEFPYMARRREDGRKRPPDRMPALLESWRQVIEAMGPEKLVIGGKSMGGRMASLIAAETAVKGLACLGYPFHPAGRPERLRTEHLADLATPTLILQGTRDTLGNQTEVAGYDLSPNIRLHWAEDGDHDLKPRKASGRSQAQNWQEALAALDSFLQNLTNE</sequence>
<dbReference type="GO" id="GO:0016787">
    <property type="term" value="F:hydrolase activity"/>
    <property type="evidence" value="ECO:0007669"/>
    <property type="project" value="UniProtKB-KW"/>
</dbReference>
<keyword evidence="2" id="KW-0378">Hydrolase</keyword>
<dbReference type="InterPro" id="IPR029058">
    <property type="entry name" value="AB_hydrolase_fold"/>
</dbReference>
<dbReference type="PANTHER" id="PTHR13136">
    <property type="entry name" value="TESTIS DEVELOPMENT PROTEIN PRTD"/>
    <property type="match status" value="1"/>
</dbReference>
<evidence type="ECO:0000259" key="1">
    <source>
        <dbReference type="Pfam" id="PF20408"/>
    </source>
</evidence>
<dbReference type="AlphaFoldDB" id="A0A967EVE9"/>
<gene>
    <name evidence="2" type="ORF">HBA54_08205</name>
</gene>